<sequence>MDSLGRSCCRLRIGRGECHHVARKTCNNSARNRSGGKQEAPTLEQMLGLLWEHPPTLDTEVVVNIMQLTRDRIRGLEDRIRALLAEQKELIVRAVAFAVSIPNLT</sequence>
<gene>
    <name evidence="1" type="ORF">L1987_19367</name>
</gene>
<keyword evidence="2" id="KW-1185">Reference proteome</keyword>
<name>A0ACB9INV9_9ASTR</name>
<organism evidence="1 2">
    <name type="scientific">Smallanthus sonchifolius</name>
    <dbReference type="NCBI Taxonomy" id="185202"/>
    <lineage>
        <taxon>Eukaryota</taxon>
        <taxon>Viridiplantae</taxon>
        <taxon>Streptophyta</taxon>
        <taxon>Embryophyta</taxon>
        <taxon>Tracheophyta</taxon>
        <taxon>Spermatophyta</taxon>
        <taxon>Magnoliopsida</taxon>
        <taxon>eudicotyledons</taxon>
        <taxon>Gunneridae</taxon>
        <taxon>Pentapetalae</taxon>
        <taxon>asterids</taxon>
        <taxon>campanulids</taxon>
        <taxon>Asterales</taxon>
        <taxon>Asteraceae</taxon>
        <taxon>Asteroideae</taxon>
        <taxon>Heliantheae alliance</taxon>
        <taxon>Millerieae</taxon>
        <taxon>Smallanthus</taxon>
    </lineage>
</organism>
<reference evidence="2" key="1">
    <citation type="journal article" date="2022" name="Mol. Ecol. Resour.">
        <title>The genomes of chicory, endive, great burdock and yacon provide insights into Asteraceae palaeo-polyploidization history and plant inulin production.</title>
        <authorList>
            <person name="Fan W."/>
            <person name="Wang S."/>
            <person name="Wang H."/>
            <person name="Wang A."/>
            <person name="Jiang F."/>
            <person name="Liu H."/>
            <person name="Zhao H."/>
            <person name="Xu D."/>
            <person name="Zhang Y."/>
        </authorList>
    </citation>
    <scope>NUCLEOTIDE SEQUENCE [LARGE SCALE GENOMIC DNA]</scope>
    <source>
        <strain evidence="2">cv. Yunnan</strain>
    </source>
</reference>
<accession>A0ACB9INV9</accession>
<proteinExistence type="predicted"/>
<dbReference type="Proteomes" id="UP001056120">
    <property type="component" value="Linkage Group LG07"/>
</dbReference>
<dbReference type="EMBL" id="CM042024">
    <property type="protein sequence ID" value="KAI3809767.1"/>
    <property type="molecule type" value="Genomic_DNA"/>
</dbReference>
<evidence type="ECO:0000313" key="1">
    <source>
        <dbReference type="EMBL" id="KAI3809767.1"/>
    </source>
</evidence>
<comment type="caution">
    <text evidence="1">The sequence shown here is derived from an EMBL/GenBank/DDBJ whole genome shotgun (WGS) entry which is preliminary data.</text>
</comment>
<reference evidence="1 2" key="2">
    <citation type="journal article" date="2022" name="Mol. Ecol. Resour.">
        <title>The genomes of chicory, endive, great burdock and yacon provide insights into Asteraceae paleo-polyploidization history and plant inulin production.</title>
        <authorList>
            <person name="Fan W."/>
            <person name="Wang S."/>
            <person name="Wang H."/>
            <person name="Wang A."/>
            <person name="Jiang F."/>
            <person name="Liu H."/>
            <person name="Zhao H."/>
            <person name="Xu D."/>
            <person name="Zhang Y."/>
        </authorList>
    </citation>
    <scope>NUCLEOTIDE SEQUENCE [LARGE SCALE GENOMIC DNA]</scope>
    <source>
        <strain evidence="2">cv. Yunnan</strain>
        <tissue evidence="1">Leaves</tissue>
    </source>
</reference>
<evidence type="ECO:0000313" key="2">
    <source>
        <dbReference type="Proteomes" id="UP001056120"/>
    </source>
</evidence>
<protein>
    <submittedName>
        <fullName evidence="1">Uncharacterized protein</fullName>
    </submittedName>
</protein>